<evidence type="ECO:0000313" key="3">
    <source>
        <dbReference type="Proteomes" id="UP000831782"/>
    </source>
</evidence>
<keyword evidence="1" id="KW-0472">Membrane</keyword>
<keyword evidence="3" id="KW-1185">Reference proteome</keyword>
<feature type="transmembrane region" description="Helical" evidence="1">
    <location>
        <begin position="36"/>
        <end position="56"/>
    </location>
</feature>
<dbReference type="RefSeq" id="WP_244721449.1">
    <property type="nucleotide sequence ID" value="NZ_CP095072.1"/>
</dbReference>
<keyword evidence="1" id="KW-1133">Transmembrane helix</keyword>
<feature type="transmembrane region" description="Helical" evidence="1">
    <location>
        <begin position="7"/>
        <end position="30"/>
    </location>
</feature>
<evidence type="ECO:0000256" key="1">
    <source>
        <dbReference type="SAM" id="Phobius"/>
    </source>
</evidence>
<protein>
    <recommendedName>
        <fullName evidence="4">YesK-like protein</fullName>
    </recommendedName>
</protein>
<sequence length="94" mass="10566">MKKFSWLSYWSLILSIFSMPFLFALMYGIIRIHPYFGYFLVSLSIILSLIFGFMAISKSMERNSLATLAIIISIGSGAFFIFALLMSQMSGPTG</sequence>
<organism evidence="2 3">
    <name type="scientific">Gracilibacillus caseinilyticus</name>
    <dbReference type="NCBI Taxonomy" id="2932256"/>
    <lineage>
        <taxon>Bacteria</taxon>
        <taxon>Bacillati</taxon>
        <taxon>Bacillota</taxon>
        <taxon>Bacilli</taxon>
        <taxon>Bacillales</taxon>
        <taxon>Bacillaceae</taxon>
        <taxon>Gracilibacillus</taxon>
    </lineage>
</organism>
<dbReference type="EMBL" id="CP095072">
    <property type="protein sequence ID" value="UOQ49406.1"/>
    <property type="molecule type" value="Genomic_DNA"/>
</dbReference>
<keyword evidence="1" id="KW-0812">Transmembrane</keyword>
<evidence type="ECO:0000313" key="2">
    <source>
        <dbReference type="EMBL" id="UOQ49406.1"/>
    </source>
</evidence>
<gene>
    <name evidence="2" type="ORF">MUN88_04685</name>
</gene>
<name>A0ABY4F4L2_9BACI</name>
<accession>A0ABY4F4L2</accession>
<evidence type="ECO:0008006" key="4">
    <source>
        <dbReference type="Google" id="ProtNLM"/>
    </source>
</evidence>
<feature type="transmembrane region" description="Helical" evidence="1">
    <location>
        <begin position="68"/>
        <end position="86"/>
    </location>
</feature>
<proteinExistence type="predicted"/>
<dbReference type="Proteomes" id="UP000831782">
    <property type="component" value="Chromosome"/>
</dbReference>
<reference evidence="2 3" key="1">
    <citation type="submission" date="2022-04" db="EMBL/GenBank/DDBJ databases">
        <title>Gracilibacillus sp. isolated from saltern.</title>
        <authorList>
            <person name="Won M."/>
            <person name="Lee C.-M."/>
            <person name="Woen H.-Y."/>
            <person name="Kwon S.-W."/>
        </authorList>
    </citation>
    <scope>NUCLEOTIDE SEQUENCE [LARGE SCALE GENOMIC DNA]</scope>
    <source>
        <strain evidence="2 3">SSWR10-1</strain>
    </source>
</reference>